<dbReference type="GO" id="GO:0005524">
    <property type="term" value="F:ATP binding"/>
    <property type="evidence" value="ECO:0007669"/>
    <property type="project" value="UniProtKB-KW"/>
</dbReference>
<comment type="caution">
    <text evidence="9">The sequence shown here is derived from an EMBL/GenBank/DDBJ whole genome shotgun (WGS) entry which is preliminary data.</text>
</comment>
<evidence type="ECO:0000259" key="8">
    <source>
        <dbReference type="Pfam" id="PF18765"/>
    </source>
</evidence>
<dbReference type="AlphaFoldDB" id="A0A176S6C5"/>
<evidence type="ECO:0000256" key="1">
    <source>
        <dbReference type="ARBA" id="ARBA00001946"/>
    </source>
</evidence>
<dbReference type="Gene3D" id="3.30.460.10">
    <property type="entry name" value="Beta Polymerase, domain 2"/>
    <property type="match status" value="1"/>
</dbReference>
<keyword evidence="2" id="KW-0808">Transferase</keyword>
<dbReference type="InterPro" id="IPR041633">
    <property type="entry name" value="Polbeta"/>
</dbReference>
<dbReference type="GO" id="GO:0046872">
    <property type="term" value="F:metal ion binding"/>
    <property type="evidence" value="ECO:0007669"/>
    <property type="project" value="UniProtKB-KW"/>
</dbReference>
<evidence type="ECO:0000256" key="2">
    <source>
        <dbReference type="ARBA" id="ARBA00022679"/>
    </source>
</evidence>
<keyword evidence="4" id="KW-0479">Metal-binding</keyword>
<dbReference type="Pfam" id="PF18765">
    <property type="entry name" value="Polbeta"/>
    <property type="match status" value="1"/>
</dbReference>
<evidence type="ECO:0000256" key="3">
    <source>
        <dbReference type="ARBA" id="ARBA00022695"/>
    </source>
</evidence>
<dbReference type="CDD" id="cd05403">
    <property type="entry name" value="NT_KNTase_like"/>
    <property type="match status" value="1"/>
</dbReference>
<evidence type="ECO:0000256" key="5">
    <source>
        <dbReference type="ARBA" id="ARBA00022741"/>
    </source>
</evidence>
<feature type="domain" description="Polymerase beta nucleotidyltransferase" evidence="8">
    <location>
        <begin position="54"/>
        <end position="124"/>
    </location>
</feature>
<comment type="cofactor">
    <cofactor evidence="1">
        <name>Mg(2+)</name>
        <dbReference type="ChEBI" id="CHEBI:18420"/>
    </cofactor>
</comment>
<dbReference type="Proteomes" id="UP000076962">
    <property type="component" value="Unassembled WGS sequence"/>
</dbReference>
<dbReference type="PANTHER" id="PTHR33571">
    <property type="entry name" value="SSL8005 PROTEIN"/>
    <property type="match status" value="1"/>
</dbReference>
<proteinExistence type="predicted"/>
<dbReference type="PANTHER" id="PTHR33571:SF14">
    <property type="entry name" value="PROTEIN ADENYLYLTRANSFERASE MJ0435-RELATED"/>
    <property type="match status" value="1"/>
</dbReference>
<gene>
    <name evidence="9" type="ORF">THIOM_000723</name>
</gene>
<sequence>MGFINTYERPAKQSLGNEVGLKKMHSQSTAETASANLAQVREIILDHLKDYSVQLYLFGSHARGDARPTSDIDVGILPKAPLPIGLLAELRDALFESLIPVTVDLVDLSQTDEHFKQQILPEAIVWNV</sequence>
<name>A0A176S6C5_9GAMM</name>
<protein>
    <submittedName>
        <fullName evidence="9">DNA polymerase beta domain-containing protein region</fullName>
    </submittedName>
</protein>
<dbReference type="GO" id="GO:0016779">
    <property type="term" value="F:nucleotidyltransferase activity"/>
    <property type="evidence" value="ECO:0007669"/>
    <property type="project" value="UniProtKB-KW"/>
</dbReference>
<organism evidence="9 10">
    <name type="scientific">Candidatus Thiomargarita nelsonii</name>
    <dbReference type="NCBI Taxonomy" id="1003181"/>
    <lineage>
        <taxon>Bacteria</taxon>
        <taxon>Pseudomonadati</taxon>
        <taxon>Pseudomonadota</taxon>
        <taxon>Gammaproteobacteria</taxon>
        <taxon>Thiotrichales</taxon>
        <taxon>Thiotrichaceae</taxon>
        <taxon>Thiomargarita</taxon>
    </lineage>
</organism>
<dbReference type="InterPro" id="IPR052038">
    <property type="entry name" value="Type-VII_TA_antitoxin"/>
</dbReference>
<keyword evidence="7" id="KW-0460">Magnesium</keyword>
<evidence type="ECO:0000313" key="9">
    <source>
        <dbReference type="EMBL" id="OAD23446.1"/>
    </source>
</evidence>
<keyword evidence="5" id="KW-0547">Nucleotide-binding</keyword>
<dbReference type="SUPFAM" id="SSF81301">
    <property type="entry name" value="Nucleotidyltransferase"/>
    <property type="match status" value="1"/>
</dbReference>
<keyword evidence="6" id="KW-0067">ATP-binding</keyword>
<evidence type="ECO:0000256" key="4">
    <source>
        <dbReference type="ARBA" id="ARBA00022723"/>
    </source>
</evidence>
<keyword evidence="10" id="KW-1185">Reference proteome</keyword>
<dbReference type="EMBL" id="LUTY01000362">
    <property type="protein sequence ID" value="OAD23446.1"/>
    <property type="molecule type" value="Genomic_DNA"/>
</dbReference>
<evidence type="ECO:0000256" key="6">
    <source>
        <dbReference type="ARBA" id="ARBA00022840"/>
    </source>
</evidence>
<reference evidence="9 10" key="1">
    <citation type="submission" date="2016-05" db="EMBL/GenBank/DDBJ databases">
        <title>Single-cell genome of chain-forming Candidatus Thiomargarita nelsonii and comparison to other large sulfur-oxidizing bacteria.</title>
        <authorList>
            <person name="Winkel M."/>
            <person name="Salman V."/>
            <person name="Woyke T."/>
            <person name="Schulz-Vogt H."/>
            <person name="Richter M."/>
            <person name="Flood B."/>
            <person name="Bailey J."/>
            <person name="Amann R."/>
            <person name="Mussmann M."/>
        </authorList>
    </citation>
    <scope>NUCLEOTIDE SEQUENCE [LARGE SCALE GENOMIC DNA]</scope>
    <source>
        <strain evidence="9 10">THI036</strain>
    </source>
</reference>
<evidence type="ECO:0000256" key="7">
    <source>
        <dbReference type="ARBA" id="ARBA00022842"/>
    </source>
</evidence>
<evidence type="ECO:0000313" key="10">
    <source>
        <dbReference type="Proteomes" id="UP000076962"/>
    </source>
</evidence>
<accession>A0A176S6C5</accession>
<keyword evidence="3" id="KW-0548">Nucleotidyltransferase</keyword>
<dbReference type="InterPro" id="IPR043519">
    <property type="entry name" value="NT_sf"/>
</dbReference>